<dbReference type="InterPro" id="IPR011707">
    <property type="entry name" value="Cu-oxidase-like_N"/>
</dbReference>
<dbReference type="InterPro" id="IPR006311">
    <property type="entry name" value="TAT_signal"/>
</dbReference>
<keyword evidence="1" id="KW-0732">Signal</keyword>
<reference evidence="4 5" key="1">
    <citation type="submission" date="2024-02" db="EMBL/GenBank/DDBJ databases">
        <title>Expansion and revision of Xanthobacter and proposal of Roseixanthobacter gen. nov.</title>
        <authorList>
            <person name="Soltysiak M.P.M."/>
            <person name="Jalihal A."/>
            <person name="Ory A."/>
            <person name="Chrisophersen C."/>
            <person name="Lee A.D."/>
            <person name="Boulton J."/>
            <person name="Springer M."/>
        </authorList>
    </citation>
    <scope>NUCLEOTIDE SEQUENCE [LARGE SCALE GENOMIC DNA]</scope>
    <source>
        <strain evidence="4 5">23A</strain>
    </source>
</reference>
<feature type="domain" description="Plastocyanin-like" evidence="3">
    <location>
        <begin position="69"/>
        <end position="161"/>
    </location>
</feature>
<dbReference type="PROSITE" id="PS51318">
    <property type="entry name" value="TAT"/>
    <property type="match status" value="1"/>
</dbReference>
<name>A0ABW6ZS48_9HYPH</name>
<dbReference type="InterPro" id="IPR045087">
    <property type="entry name" value="Cu-oxidase_fam"/>
</dbReference>
<dbReference type="Gene3D" id="2.60.40.420">
    <property type="entry name" value="Cupredoxins - blue copper proteins"/>
    <property type="match status" value="3"/>
</dbReference>
<dbReference type="Pfam" id="PF07731">
    <property type="entry name" value="Cu-oxidase_2"/>
    <property type="match status" value="1"/>
</dbReference>
<sequence length="422" mass="42942">MTTPIPSRRTVLKGAAALSLSGAAGALVPALAQSPAAAPAAVPPAPQASPPVTLTAAEGSLPELAGPGPLALFNGALPGPVLRVKKGGTLNVTLANSLKENVALTWQGVRLPAGSPALAAVAPGKSASLSLVPTDAGTFWYHATSPSLARRALSGPLVVEEAGAPAYAADHLLFIQSFPPESGMPIFPVNGAISPTFQGPATGRARLRLVNATPLFLRLKIRGPASYAIAVDGQPVSEPFELKDGRIQIAPGGRVDVAATLDDADATIIEIETTQDPIRLAVVTPVGAAGTPPAGAPAPLPPNDLPAEIPLKDALRIELPIGDKPGAGAASLGTVKAGKSVVLTLVNSLDAPVSVYIAGHPVRLLDNVYDGWRPWWHDTVPVPSKATVRVAFRAAVPGTWSIVGQRGGDGEVVVSRTYEVTA</sequence>
<dbReference type="EMBL" id="JBAFVH010000002">
    <property type="protein sequence ID" value="MFG1371548.1"/>
    <property type="molecule type" value="Genomic_DNA"/>
</dbReference>
<feature type="chain" id="PRO_5045655795" evidence="1">
    <location>
        <begin position="27"/>
        <end position="422"/>
    </location>
</feature>
<proteinExistence type="predicted"/>
<dbReference type="InterPro" id="IPR008972">
    <property type="entry name" value="Cupredoxin"/>
</dbReference>
<feature type="domain" description="Plastocyanin-like" evidence="2">
    <location>
        <begin position="331"/>
        <end position="400"/>
    </location>
</feature>
<evidence type="ECO:0000256" key="1">
    <source>
        <dbReference type="SAM" id="SignalP"/>
    </source>
</evidence>
<organism evidence="4 5">
    <name type="scientific">Xanthobacter oligotrophicus</name>
    <dbReference type="NCBI Taxonomy" id="2607286"/>
    <lineage>
        <taxon>Bacteria</taxon>
        <taxon>Pseudomonadati</taxon>
        <taxon>Pseudomonadota</taxon>
        <taxon>Alphaproteobacteria</taxon>
        <taxon>Hyphomicrobiales</taxon>
        <taxon>Xanthobacteraceae</taxon>
        <taxon>Xanthobacter</taxon>
    </lineage>
</organism>
<dbReference type="RefSeq" id="WP_393991525.1">
    <property type="nucleotide sequence ID" value="NZ_JBAFVH010000002.1"/>
</dbReference>
<comment type="caution">
    <text evidence="4">The sequence shown here is derived from an EMBL/GenBank/DDBJ whole genome shotgun (WGS) entry which is preliminary data.</text>
</comment>
<gene>
    <name evidence="4" type="ORF">V5F32_05180</name>
</gene>
<protein>
    <submittedName>
        <fullName evidence="4">Multicopper oxidase family protein</fullName>
    </submittedName>
</protein>
<evidence type="ECO:0000313" key="5">
    <source>
        <dbReference type="Proteomes" id="UP001604002"/>
    </source>
</evidence>
<evidence type="ECO:0000259" key="3">
    <source>
        <dbReference type="Pfam" id="PF07732"/>
    </source>
</evidence>
<dbReference type="InterPro" id="IPR011706">
    <property type="entry name" value="Cu-oxidase_C"/>
</dbReference>
<dbReference type="Proteomes" id="UP001604002">
    <property type="component" value="Unassembled WGS sequence"/>
</dbReference>
<dbReference type="PANTHER" id="PTHR11709">
    <property type="entry name" value="MULTI-COPPER OXIDASE"/>
    <property type="match status" value="1"/>
</dbReference>
<dbReference type="PANTHER" id="PTHR11709:SF2">
    <property type="entry name" value="MULTICOPPER OXIDASE LPR1"/>
    <property type="match status" value="1"/>
</dbReference>
<dbReference type="Pfam" id="PF07732">
    <property type="entry name" value="Cu-oxidase_3"/>
    <property type="match status" value="1"/>
</dbReference>
<keyword evidence="5" id="KW-1185">Reference proteome</keyword>
<evidence type="ECO:0000259" key="2">
    <source>
        <dbReference type="Pfam" id="PF07731"/>
    </source>
</evidence>
<accession>A0ABW6ZS48</accession>
<evidence type="ECO:0000313" key="4">
    <source>
        <dbReference type="EMBL" id="MFG1371548.1"/>
    </source>
</evidence>
<dbReference type="SUPFAM" id="SSF49503">
    <property type="entry name" value="Cupredoxins"/>
    <property type="match status" value="3"/>
</dbReference>
<feature type="signal peptide" evidence="1">
    <location>
        <begin position="1"/>
        <end position="26"/>
    </location>
</feature>